<accession>Q8GYE5</accession>
<reference evidence="1" key="1">
    <citation type="submission" date="2002-11" db="EMBL/GenBank/DDBJ databases">
        <title>Arabidopsis thaliana full-length cDNA.</title>
        <authorList>
            <person name="Seki M."/>
            <person name="Iida K."/>
            <person name="Satou M."/>
            <person name="Sakurai T."/>
            <person name="Akiyama K."/>
            <person name="Ishida J."/>
            <person name="Nakajima M."/>
            <person name="Enju A."/>
            <person name="Kamiya A."/>
            <person name="Narusaka M."/>
            <person name="Carninci P."/>
            <person name="Kawai J."/>
            <person name="Hayashizaki Y."/>
            <person name="Shinozaki K."/>
        </authorList>
    </citation>
    <scope>NUCLEOTIDE SEQUENCE</scope>
</reference>
<proteinExistence type="evidence at transcript level"/>
<protein>
    <submittedName>
        <fullName evidence="1">Uncharacterized protein</fullName>
    </submittedName>
</protein>
<organism evidence="1">
    <name type="scientific">Arabidopsis thaliana</name>
    <name type="common">Mouse-ear cress</name>
    <dbReference type="NCBI Taxonomy" id="3702"/>
    <lineage>
        <taxon>Eukaryota</taxon>
        <taxon>Viridiplantae</taxon>
        <taxon>Streptophyta</taxon>
        <taxon>Embryophyta</taxon>
        <taxon>Tracheophyta</taxon>
        <taxon>Spermatophyta</taxon>
        <taxon>Magnoliopsida</taxon>
        <taxon>eudicotyledons</taxon>
        <taxon>Gunneridae</taxon>
        <taxon>Pentapetalae</taxon>
        <taxon>rosids</taxon>
        <taxon>malvids</taxon>
        <taxon>Brassicales</taxon>
        <taxon>Brassicaceae</taxon>
        <taxon>Camelineae</taxon>
        <taxon>Arabidopsis</taxon>
    </lineage>
</organism>
<evidence type="ECO:0000313" key="1">
    <source>
        <dbReference type="EMBL" id="BAC42339.1"/>
    </source>
</evidence>
<dbReference type="EMBL" id="AK117687">
    <property type="protein sequence ID" value="BAC42339.1"/>
    <property type="molecule type" value="mRNA"/>
</dbReference>
<name>Q8GYE5_ARATH</name>
<sequence length="65" mass="6955">MPVLQMPTKEEAKCVSEASETSSSKVACLIRFLKIVTVSCSRDAKGFAGGSMTGFCFPISSSFRN</sequence>
<dbReference type="AlphaFoldDB" id="Q8GYE5"/>